<gene>
    <name evidence="5" type="ORF">NE237_018492</name>
</gene>
<dbReference type="OrthoDB" id="272703at2759"/>
<dbReference type="Pfam" id="PF00076">
    <property type="entry name" value="RRM_1"/>
    <property type="match status" value="2"/>
</dbReference>
<dbReference type="SMART" id="SM00360">
    <property type="entry name" value="RRM"/>
    <property type="match status" value="2"/>
</dbReference>
<dbReference type="CDD" id="cd00590">
    <property type="entry name" value="RRM_SF"/>
    <property type="match status" value="1"/>
</dbReference>
<evidence type="ECO:0000256" key="3">
    <source>
        <dbReference type="SAM" id="MobiDB-lite"/>
    </source>
</evidence>
<dbReference type="InterPro" id="IPR003954">
    <property type="entry name" value="RRM_euk-type"/>
</dbReference>
<protein>
    <recommendedName>
        <fullName evidence="4">RRM domain-containing protein</fullName>
    </recommendedName>
</protein>
<dbReference type="AlphaFoldDB" id="A0A9Q0QP26"/>
<evidence type="ECO:0000313" key="6">
    <source>
        <dbReference type="Proteomes" id="UP001141806"/>
    </source>
</evidence>
<dbReference type="GO" id="GO:1901259">
    <property type="term" value="P:chloroplast rRNA processing"/>
    <property type="evidence" value="ECO:0007669"/>
    <property type="project" value="TreeGrafter"/>
</dbReference>
<proteinExistence type="predicted"/>
<feature type="domain" description="RRM" evidence="4">
    <location>
        <begin position="136"/>
        <end position="213"/>
    </location>
</feature>
<dbReference type="SUPFAM" id="SSF54928">
    <property type="entry name" value="RNA-binding domain, RBD"/>
    <property type="match status" value="1"/>
</dbReference>
<dbReference type="EMBL" id="JAMYWD010000007">
    <property type="protein sequence ID" value="KAJ4966643.1"/>
    <property type="molecule type" value="Genomic_DNA"/>
</dbReference>
<evidence type="ECO:0000313" key="5">
    <source>
        <dbReference type="EMBL" id="KAJ4966643.1"/>
    </source>
</evidence>
<evidence type="ECO:0000256" key="1">
    <source>
        <dbReference type="ARBA" id="ARBA00022884"/>
    </source>
</evidence>
<dbReference type="GO" id="GO:0009535">
    <property type="term" value="C:chloroplast thylakoid membrane"/>
    <property type="evidence" value="ECO:0007669"/>
    <property type="project" value="TreeGrafter"/>
</dbReference>
<dbReference type="Gene3D" id="3.30.70.330">
    <property type="match status" value="2"/>
</dbReference>
<keyword evidence="6" id="KW-1185">Reference proteome</keyword>
<dbReference type="PANTHER" id="PTHR48025">
    <property type="entry name" value="OS02G0815200 PROTEIN"/>
    <property type="match status" value="1"/>
</dbReference>
<dbReference type="Proteomes" id="UP001141806">
    <property type="component" value="Unassembled WGS sequence"/>
</dbReference>
<keyword evidence="1 2" id="KW-0694">RNA-binding</keyword>
<dbReference type="InterPro" id="IPR050502">
    <property type="entry name" value="Euk_RNA-bind_prot"/>
</dbReference>
<organism evidence="5 6">
    <name type="scientific">Protea cynaroides</name>
    <dbReference type="NCBI Taxonomy" id="273540"/>
    <lineage>
        <taxon>Eukaryota</taxon>
        <taxon>Viridiplantae</taxon>
        <taxon>Streptophyta</taxon>
        <taxon>Embryophyta</taxon>
        <taxon>Tracheophyta</taxon>
        <taxon>Spermatophyta</taxon>
        <taxon>Magnoliopsida</taxon>
        <taxon>Proteales</taxon>
        <taxon>Proteaceae</taxon>
        <taxon>Protea</taxon>
    </lineage>
</organism>
<feature type="region of interest" description="Disordered" evidence="3">
    <location>
        <begin position="313"/>
        <end position="339"/>
    </location>
</feature>
<accession>A0A9Q0QP26</accession>
<feature type="domain" description="RRM" evidence="4">
    <location>
        <begin position="228"/>
        <end position="307"/>
    </location>
</feature>
<dbReference type="InterPro" id="IPR035979">
    <property type="entry name" value="RBD_domain_sf"/>
</dbReference>
<evidence type="ECO:0000256" key="2">
    <source>
        <dbReference type="PROSITE-ProRule" id="PRU00176"/>
    </source>
</evidence>
<comment type="caution">
    <text evidence="5">The sequence shown here is derived from an EMBL/GenBank/DDBJ whole genome shotgun (WGS) entry which is preliminary data.</text>
</comment>
<name>A0A9Q0QP26_9MAGN</name>
<dbReference type="PANTHER" id="PTHR48025:SF17">
    <property type="entry name" value="28 KDA RIBONUCLEOPROTEIN, CHLOROPLASTIC"/>
    <property type="match status" value="1"/>
</dbReference>
<dbReference type="SMART" id="SM00361">
    <property type="entry name" value="RRM_1"/>
    <property type="match status" value="2"/>
</dbReference>
<dbReference type="GO" id="GO:0003729">
    <property type="term" value="F:mRNA binding"/>
    <property type="evidence" value="ECO:0007669"/>
    <property type="project" value="TreeGrafter"/>
</dbReference>
<reference evidence="5" key="1">
    <citation type="journal article" date="2023" name="Plant J.">
        <title>The genome of the king protea, Protea cynaroides.</title>
        <authorList>
            <person name="Chang J."/>
            <person name="Duong T.A."/>
            <person name="Schoeman C."/>
            <person name="Ma X."/>
            <person name="Roodt D."/>
            <person name="Barker N."/>
            <person name="Li Z."/>
            <person name="Van de Peer Y."/>
            <person name="Mizrachi E."/>
        </authorList>
    </citation>
    <scope>NUCLEOTIDE SEQUENCE</scope>
    <source>
        <tissue evidence="5">Young leaves</tissue>
    </source>
</reference>
<dbReference type="InterPro" id="IPR000504">
    <property type="entry name" value="RRM_dom"/>
</dbReference>
<feature type="compositionally biased region" description="Basic and acidic residues" evidence="3">
    <location>
        <begin position="313"/>
        <end position="328"/>
    </location>
</feature>
<dbReference type="InterPro" id="IPR012677">
    <property type="entry name" value="Nucleotide-bd_a/b_plait_sf"/>
</dbReference>
<dbReference type="PROSITE" id="PS50102">
    <property type="entry name" value="RRM"/>
    <property type="match status" value="2"/>
</dbReference>
<evidence type="ECO:0000259" key="4">
    <source>
        <dbReference type="PROSITE" id="PS50102"/>
    </source>
</evidence>
<sequence>MLPATGQVSQTVAFMAGTDGDRVLTETLDCGFNGGARIRVFTGIPVFVAPPSRGIEIGIGAMKEPSRRLAQVEAMCYAAGDILVNLSMARKQLPTLRSRSRNNFVVFRISSSSIQEQPSSSATITTETATDNETRTRLIAQNLPWTCTSEDVRNLFQKYGTVTDVEVSMYDKIRNRGLAFITMGSPDEAVAALTNLDGYEFGGRAIKVAYSRSLKKKRSVRPEPVVKHNVFVGNLSMRVRSRELREFFSSGSGNLVSAQVIYQSKPRKSTGYGFVGFSSKEEAEAAVTAFNGKILMGRPVRLALSKLGLKEASEEVSQTEERTTKVNGDEGVPETAEEI</sequence>